<dbReference type="EMBL" id="LAVV01009012">
    <property type="protein sequence ID" value="KNZ51429.1"/>
    <property type="molecule type" value="Genomic_DNA"/>
</dbReference>
<dbReference type="AlphaFoldDB" id="A0A0L6USF4"/>
<sequence>MLLIKCKIFLIIVFSSLILGRLHTIMSRSMYLQVWSSFSMCDVVLPHWESIRIMMARLHELLKLTMIENFSFLNTKCFYLSIKYILRHELANPLVQAHLNFYPHETYGKNAFASYQIQIRRENNTIVVPTFFYSHQYMIYAKCFNPQIIKVDSKHSQTVSNVIKFLAHIDYHSSMLEDILVSEFVCCGGHIVILHTQSLRTKARGKLIYHMPINLYADDMSGNKSKRWNKHISFYFTFSGLSPKMDYVEYNRHLISTSNVAEVLEIAESIMNTLLSDPNKYLNSDLTTNGCIGYDPMIQQEVLITSMPLCFMAPNSC</sequence>
<organism evidence="1 2">
    <name type="scientific">Puccinia sorghi</name>
    <dbReference type="NCBI Taxonomy" id="27349"/>
    <lineage>
        <taxon>Eukaryota</taxon>
        <taxon>Fungi</taxon>
        <taxon>Dikarya</taxon>
        <taxon>Basidiomycota</taxon>
        <taxon>Pucciniomycotina</taxon>
        <taxon>Pucciniomycetes</taxon>
        <taxon>Pucciniales</taxon>
        <taxon>Pucciniaceae</taxon>
        <taxon>Puccinia</taxon>
    </lineage>
</organism>
<dbReference type="PANTHER" id="PTHR31912">
    <property type="entry name" value="IP13529P"/>
    <property type="match status" value="1"/>
</dbReference>
<gene>
    <name evidence="1" type="ORF">VP01_395g5</name>
</gene>
<proteinExistence type="predicted"/>
<reference evidence="1 2" key="1">
    <citation type="submission" date="2015-08" db="EMBL/GenBank/DDBJ databases">
        <title>Next Generation Sequencing and Analysis of the Genome of Puccinia sorghi L Schw, the Causal Agent of Maize Common Rust.</title>
        <authorList>
            <person name="Rochi L."/>
            <person name="Burguener G."/>
            <person name="Darino M."/>
            <person name="Turjanski A."/>
            <person name="Kreff E."/>
            <person name="Dieguez M.J."/>
            <person name="Sacco F."/>
        </authorList>
    </citation>
    <scope>NUCLEOTIDE SEQUENCE [LARGE SCALE GENOMIC DNA]</scope>
    <source>
        <strain evidence="1 2">RO10H11247</strain>
    </source>
</reference>
<dbReference type="PANTHER" id="PTHR31912:SF34">
    <property type="entry name" value="NOTOCHORD-RELATED PROTEIN"/>
    <property type="match status" value="1"/>
</dbReference>
<dbReference type="Proteomes" id="UP000037035">
    <property type="component" value="Unassembled WGS sequence"/>
</dbReference>
<evidence type="ECO:0000313" key="2">
    <source>
        <dbReference type="Proteomes" id="UP000037035"/>
    </source>
</evidence>
<comment type="caution">
    <text evidence="1">The sequence shown here is derived from an EMBL/GenBank/DDBJ whole genome shotgun (WGS) entry which is preliminary data.</text>
</comment>
<dbReference type="OrthoDB" id="2689033at2759"/>
<dbReference type="VEuPathDB" id="FungiDB:VP01_395g5"/>
<name>A0A0L6USF4_9BASI</name>
<accession>A0A0L6USF4</accession>
<evidence type="ECO:0000313" key="1">
    <source>
        <dbReference type="EMBL" id="KNZ51429.1"/>
    </source>
</evidence>
<protein>
    <submittedName>
        <fullName evidence="1">Uncharacterized protein</fullName>
    </submittedName>
</protein>
<keyword evidence="2" id="KW-1185">Reference proteome</keyword>